<keyword evidence="12 13" id="KW-0472">Membrane</keyword>
<dbReference type="AlphaFoldDB" id="A0A248LFA2"/>
<dbReference type="RefSeq" id="WP_088859937.1">
    <property type="nucleotide sequence ID" value="NZ_CP022115.1"/>
</dbReference>
<dbReference type="InterPro" id="IPR036890">
    <property type="entry name" value="HATPase_C_sf"/>
</dbReference>
<dbReference type="InterPro" id="IPR013727">
    <property type="entry name" value="2CSK_N"/>
</dbReference>
<dbReference type="EMBL" id="CP022115">
    <property type="protein sequence ID" value="ASJ23159.1"/>
    <property type="molecule type" value="Genomic_DNA"/>
</dbReference>
<dbReference type="InterPro" id="IPR003661">
    <property type="entry name" value="HisK_dim/P_dom"/>
</dbReference>
<dbReference type="GO" id="GO:0000155">
    <property type="term" value="F:phosphorelay sensor kinase activity"/>
    <property type="evidence" value="ECO:0007669"/>
    <property type="project" value="InterPro"/>
</dbReference>
<evidence type="ECO:0000313" key="16">
    <source>
        <dbReference type="EMBL" id="ASJ23159.1"/>
    </source>
</evidence>
<dbReference type="PROSITE" id="PS50885">
    <property type="entry name" value="HAMP"/>
    <property type="match status" value="1"/>
</dbReference>
<dbReference type="SMART" id="SM00388">
    <property type="entry name" value="HisKA"/>
    <property type="match status" value="1"/>
</dbReference>
<protein>
    <recommendedName>
        <fullName evidence="3">histidine kinase</fullName>
        <ecNumber evidence="3">2.7.13.3</ecNumber>
    </recommendedName>
</protein>
<keyword evidence="4" id="KW-0597">Phosphoprotein</keyword>
<dbReference type="SMART" id="SM00387">
    <property type="entry name" value="HATPase_c"/>
    <property type="match status" value="1"/>
</dbReference>
<dbReference type="InterPro" id="IPR003594">
    <property type="entry name" value="HATPase_dom"/>
</dbReference>
<comment type="subcellular location">
    <subcellularLocation>
        <location evidence="2">Membrane</location>
        <topology evidence="2">Multi-pass membrane protein</topology>
    </subcellularLocation>
</comment>
<dbReference type="InterPro" id="IPR050428">
    <property type="entry name" value="TCS_sensor_his_kinase"/>
</dbReference>
<keyword evidence="11" id="KW-0902">Two-component regulatory system</keyword>
<dbReference type="GO" id="GO:0005886">
    <property type="term" value="C:plasma membrane"/>
    <property type="evidence" value="ECO:0007669"/>
    <property type="project" value="TreeGrafter"/>
</dbReference>
<dbReference type="Proteomes" id="UP000197424">
    <property type="component" value="Chromosome"/>
</dbReference>
<evidence type="ECO:0000256" key="7">
    <source>
        <dbReference type="ARBA" id="ARBA00022741"/>
    </source>
</evidence>
<dbReference type="Pfam" id="PF02518">
    <property type="entry name" value="HATPase_c"/>
    <property type="match status" value="1"/>
</dbReference>
<evidence type="ECO:0000256" key="12">
    <source>
        <dbReference type="ARBA" id="ARBA00023136"/>
    </source>
</evidence>
<evidence type="ECO:0000259" key="15">
    <source>
        <dbReference type="PROSITE" id="PS50885"/>
    </source>
</evidence>
<evidence type="ECO:0000256" key="9">
    <source>
        <dbReference type="ARBA" id="ARBA00022840"/>
    </source>
</evidence>
<dbReference type="InterPro" id="IPR004358">
    <property type="entry name" value="Sig_transdc_His_kin-like_C"/>
</dbReference>
<evidence type="ECO:0000259" key="14">
    <source>
        <dbReference type="PROSITE" id="PS50109"/>
    </source>
</evidence>
<evidence type="ECO:0000256" key="2">
    <source>
        <dbReference type="ARBA" id="ARBA00004141"/>
    </source>
</evidence>
<dbReference type="InterPro" id="IPR005467">
    <property type="entry name" value="His_kinase_dom"/>
</dbReference>
<reference evidence="17" key="1">
    <citation type="submission" date="2017-06" db="EMBL/GenBank/DDBJ databases">
        <title>Whole genome sequence of Laribacter hongkongensis LHGZ1.</title>
        <authorList>
            <person name="Chen D."/>
            <person name="Wu H."/>
            <person name="Chen J."/>
        </authorList>
    </citation>
    <scope>NUCLEOTIDE SEQUENCE [LARGE SCALE GENOMIC DNA]</scope>
    <source>
        <strain evidence="17">LHGZ1</strain>
    </source>
</reference>
<organism evidence="16 17">
    <name type="scientific">Laribacter hongkongensis</name>
    <dbReference type="NCBI Taxonomy" id="168471"/>
    <lineage>
        <taxon>Bacteria</taxon>
        <taxon>Pseudomonadati</taxon>
        <taxon>Pseudomonadota</taxon>
        <taxon>Betaproteobacteria</taxon>
        <taxon>Neisseriales</taxon>
        <taxon>Aquaspirillaceae</taxon>
        <taxon>Laribacter</taxon>
    </lineage>
</organism>
<dbReference type="CDD" id="cd00082">
    <property type="entry name" value="HisKA"/>
    <property type="match status" value="1"/>
</dbReference>
<dbReference type="Gene3D" id="3.30.565.10">
    <property type="entry name" value="Histidine kinase-like ATPase, C-terminal domain"/>
    <property type="match status" value="1"/>
</dbReference>
<dbReference type="PANTHER" id="PTHR45436:SF14">
    <property type="entry name" value="SENSOR PROTEIN QSEC"/>
    <property type="match status" value="1"/>
</dbReference>
<feature type="transmembrane region" description="Helical" evidence="13">
    <location>
        <begin position="167"/>
        <end position="185"/>
    </location>
</feature>
<evidence type="ECO:0000256" key="6">
    <source>
        <dbReference type="ARBA" id="ARBA00022692"/>
    </source>
</evidence>
<dbReference type="FunFam" id="1.10.287.130:FF:000035">
    <property type="entry name" value="Two-component sensor histidine kinase"/>
    <property type="match status" value="1"/>
</dbReference>
<dbReference type="InterPro" id="IPR036097">
    <property type="entry name" value="HisK_dim/P_sf"/>
</dbReference>
<dbReference type="PANTHER" id="PTHR45436">
    <property type="entry name" value="SENSOR HISTIDINE KINASE YKOH"/>
    <property type="match status" value="1"/>
</dbReference>
<dbReference type="SUPFAM" id="SSF55874">
    <property type="entry name" value="ATPase domain of HSP90 chaperone/DNA topoisomerase II/histidine kinase"/>
    <property type="match status" value="1"/>
</dbReference>
<proteinExistence type="predicted"/>
<dbReference type="EC" id="2.7.13.3" evidence="3"/>
<dbReference type="Gene3D" id="1.10.287.130">
    <property type="match status" value="1"/>
</dbReference>
<gene>
    <name evidence="16" type="ORF">LHGZ1_0328</name>
</gene>
<evidence type="ECO:0000256" key="8">
    <source>
        <dbReference type="ARBA" id="ARBA00022777"/>
    </source>
</evidence>
<keyword evidence="5" id="KW-0808">Transferase</keyword>
<dbReference type="GO" id="GO:0005524">
    <property type="term" value="F:ATP binding"/>
    <property type="evidence" value="ECO:0007669"/>
    <property type="project" value="UniProtKB-KW"/>
</dbReference>
<dbReference type="PRINTS" id="PR00344">
    <property type="entry name" value="BCTRLSENSOR"/>
</dbReference>
<dbReference type="Gene3D" id="1.20.5.1040">
    <property type="entry name" value="Sensor protein qsec"/>
    <property type="match status" value="2"/>
</dbReference>
<name>A0A248LFA2_9NEIS</name>
<keyword evidence="8 16" id="KW-0418">Kinase</keyword>
<keyword evidence="6 13" id="KW-0812">Transmembrane</keyword>
<sequence length="463" mass="51542">MRRPSVPSLKRRLLVALMITLPAAWVVSAMINYRAAHQAVNELFDTEQAFFAQLLASVNLDARGQGYEIRSTLPRQLHELFDDGSDEMDEDIAFQLRNDHNQIVFADINQTELPFDANASGFRNVMFQGKQWRLFYLRDPKNDTYVVVGQRLKTRDRLVGRLVLGQMMPWLMALPVLLVLMWLAVRRSLLPLDRLVRDLRERAPDNLKPIEAPVPAEVGPLVVALNRLFARLDTTLTNERRFTADAAHELRTPLAALRVQAEVAMLASDDTARRKALVQVMTGIDRATRLVEQLLTLARLDHLAAADRRPTDLVAVARRVIERSADAADNRAITLIPPSGTAIWPLAGDEGLLDILLRNLIDNAIRYTPPGGEVWVECDPSSLSVCDNGPGVAPEWLSRMKERFARPEGQKQTGSGLGLSIAERIAMLHGLTLSLDNREGGGFVARLSRLPSAAVPPGPRLPR</sequence>
<evidence type="ECO:0000256" key="5">
    <source>
        <dbReference type="ARBA" id="ARBA00022679"/>
    </source>
</evidence>
<evidence type="ECO:0000313" key="17">
    <source>
        <dbReference type="Proteomes" id="UP000197424"/>
    </source>
</evidence>
<keyword evidence="7" id="KW-0547">Nucleotide-binding</keyword>
<dbReference type="OrthoDB" id="8583694at2"/>
<dbReference type="Pfam" id="PF08521">
    <property type="entry name" value="2CSK_N"/>
    <property type="match status" value="1"/>
</dbReference>
<dbReference type="PROSITE" id="PS50109">
    <property type="entry name" value="HIS_KIN"/>
    <property type="match status" value="1"/>
</dbReference>
<evidence type="ECO:0000256" key="13">
    <source>
        <dbReference type="SAM" id="Phobius"/>
    </source>
</evidence>
<evidence type="ECO:0000256" key="3">
    <source>
        <dbReference type="ARBA" id="ARBA00012438"/>
    </source>
</evidence>
<comment type="catalytic activity">
    <reaction evidence="1">
        <text>ATP + protein L-histidine = ADP + protein N-phospho-L-histidine.</text>
        <dbReference type="EC" id="2.7.13.3"/>
    </reaction>
</comment>
<evidence type="ECO:0000256" key="11">
    <source>
        <dbReference type="ARBA" id="ARBA00023012"/>
    </source>
</evidence>
<keyword evidence="10 13" id="KW-1133">Transmembrane helix</keyword>
<keyword evidence="9" id="KW-0067">ATP-binding</keyword>
<feature type="domain" description="Histidine kinase" evidence="14">
    <location>
        <begin position="245"/>
        <end position="453"/>
    </location>
</feature>
<dbReference type="SUPFAM" id="SSF47384">
    <property type="entry name" value="Homodimeric domain of signal transducing histidine kinase"/>
    <property type="match status" value="1"/>
</dbReference>
<dbReference type="InterPro" id="IPR003660">
    <property type="entry name" value="HAMP_dom"/>
</dbReference>
<evidence type="ECO:0000256" key="4">
    <source>
        <dbReference type="ARBA" id="ARBA00022553"/>
    </source>
</evidence>
<evidence type="ECO:0000256" key="1">
    <source>
        <dbReference type="ARBA" id="ARBA00000085"/>
    </source>
</evidence>
<feature type="domain" description="HAMP" evidence="15">
    <location>
        <begin position="186"/>
        <end position="237"/>
    </location>
</feature>
<dbReference type="Pfam" id="PF00512">
    <property type="entry name" value="HisKA"/>
    <property type="match status" value="1"/>
</dbReference>
<evidence type="ECO:0000256" key="10">
    <source>
        <dbReference type="ARBA" id="ARBA00022989"/>
    </source>
</evidence>
<accession>A0A248LFA2</accession>